<feature type="chain" id="PRO_5003147031" description="Thioredoxin domain-containing protein" evidence="1">
    <location>
        <begin position="23"/>
        <end position="314"/>
    </location>
</feature>
<dbReference type="AlphaFoldDB" id="E1IEP2"/>
<dbReference type="Proteomes" id="UP000054010">
    <property type="component" value="Unassembled WGS sequence"/>
</dbReference>
<evidence type="ECO:0000256" key="1">
    <source>
        <dbReference type="SAM" id="SignalP"/>
    </source>
</evidence>
<feature type="domain" description="Thioredoxin" evidence="2">
    <location>
        <begin position="157"/>
        <end position="305"/>
    </location>
</feature>
<sequence length="314" mass="34211">MITRLVTLFMLTMLLIACGQPAATPTPTLTAVPSASPVPTTAAAPNTMMVPVLAISELNTGPNRIALGILQNGTPIRDTELQVGLRFFYLDGANATQVQSESTAVYRGEGLPFGLYVGYANFDQPGAWNMELTIPQAGGEPLTFKMRLDVLATPHVPTIGQPAIPSNNLTIRDNPDLSQITSDPSPDPDFYQMTIAEAIAAKKPFVVGFLTPTFCQTAVCGPNMAVFKKLKEEYKDRVNFIHVEVYPYPFGDAFLQQKLVEPMREWNLVTEPWTFLVDANGIIQYRYEGGITFDEMEAALAQLAAGEPVTPLVP</sequence>
<dbReference type="InterPro" id="IPR013766">
    <property type="entry name" value="Thioredoxin_domain"/>
</dbReference>
<reference evidence="3 4" key="1">
    <citation type="journal article" date="2011" name="J. Bacteriol.">
        <title>Draft genome sequence of the anoxygenic filamentous phototrophic bacterium Oscillochloris trichoides subsp. DG-6.</title>
        <authorList>
            <person name="Kuznetsov B.B."/>
            <person name="Ivanovsky R.N."/>
            <person name="Keppen O.I."/>
            <person name="Sukhacheva M.V."/>
            <person name="Bumazhkin B.K."/>
            <person name="Patutina E.O."/>
            <person name="Beletsky A.V."/>
            <person name="Mardanov A.V."/>
            <person name="Baslerov R.V."/>
            <person name="Panteleeva A.N."/>
            <person name="Kolganova T.V."/>
            <person name="Ravin N.V."/>
            <person name="Skryabin K.G."/>
        </authorList>
    </citation>
    <scope>NUCLEOTIDE SEQUENCE [LARGE SCALE GENOMIC DNA]</scope>
    <source>
        <strain evidence="3 4">DG-6</strain>
    </source>
</reference>
<dbReference type="Gene3D" id="3.40.30.10">
    <property type="entry name" value="Glutaredoxin"/>
    <property type="match status" value="1"/>
</dbReference>
<dbReference type="PROSITE" id="PS51257">
    <property type="entry name" value="PROKAR_LIPOPROTEIN"/>
    <property type="match status" value="1"/>
</dbReference>
<dbReference type="EMBL" id="ADVR01000061">
    <property type="protein sequence ID" value="EFO80334.1"/>
    <property type="molecule type" value="Genomic_DNA"/>
</dbReference>
<keyword evidence="4" id="KW-1185">Reference proteome</keyword>
<gene>
    <name evidence="3" type="ORF">OSCT_1793</name>
</gene>
<protein>
    <recommendedName>
        <fullName evidence="2">Thioredoxin domain-containing protein</fullName>
    </recommendedName>
</protein>
<feature type="signal peptide" evidence="1">
    <location>
        <begin position="1"/>
        <end position="22"/>
    </location>
</feature>
<evidence type="ECO:0000313" key="3">
    <source>
        <dbReference type="EMBL" id="EFO80334.1"/>
    </source>
</evidence>
<comment type="caution">
    <text evidence="3">The sequence shown here is derived from an EMBL/GenBank/DDBJ whole genome shotgun (WGS) entry which is preliminary data.</text>
</comment>
<proteinExistence type="predicted"/>
<organism evidence="3 4">
    <name type="scientific">Oscillochloris trichoides DG-6</name>
    <dbReference type="NCBI Taxonomy" id="765420"/>
    <lineage>
        <taxon>Bacteria</taxon>
        <taxon>Bacillati</taxon>
        <taxon>Chloroflexota</taxon>
        <taxon>Chloroflexia</taxon>
        <taxon>Chloroflexales</taxon>
        <taxon>Chloroflexineae</taxon>
        <taxon>Oscillochloridaceae</taxon>
        <taxon>Oscillochloris</taxon>
    </lineage>
</organism>
<dbReference type="STRING" id="765420.OSCT_1793"/>
<dbReference type="PROSITE" id="PS51352">
    <property type="entry name" value="THIOREDOXIN_2"/>
    <property type="match status" value="1"/>
</dbReference>
<accession>E1IEP2</accession>
<name>E1IEP2_9CHLR</name>
<dbReference type="InterPro" id="IPR036249">
    <property type="entry name" value="Thioredoxin-like_sf"/>
</dbReference>
<dbReference type="OrthoDB" id="5178197at2"/>
<dbReference type="eggNOG" id="COG0526">
    <property type="taxonomic scope" value="Bacteria"/>
</dbReference>
<keyword evidence="1" id="KW-0732">Signal</keyword>
<dbReference type="SUPFAM" id="SSF52833">
    <property type="entry name" value="Thioredoxin-like"/>
    <property type="match status" value="1"/>
</dbReference>
<evidence type="ECO:0000313" key="4">
    <source>
        <dbReference type="Proteomes" id="UP000054010"/>
    </source>
</evidence>
<dbReference type="HOGENOM" id="CLU_882449_0_0_0"/>
<evidence type="ECO:0000259" key="2">
    <source>
        <dbReference type="PROSITE" id="PS51352"/>
    </source>
</evidence>